<evidence type="ECO:0000259" key="15">
    <source>
        <dbReference type="Pfam" id="PF00905"/>
    </source>
</evidence>
<dbReference type="RefSeq" id="WP_006288825.1">
    <property type="nucleotide sequence ID" value="NZ_AP012333.1"/>
</dbReference>
<dbReference type="InterPro" id="IPR001460">
    <property type="entry name" value="PCN-bd_Tpept"/>
</dbReference>
<comment type="catalytic activity">
    <reaction evidence="13">
        <text>[GlcNAc-(1-&gt;4)-Mur2Ac(oyl-L-Ala-gamma-D-Glu-L-Lys-D-Ala-D-Ala)](n)-di-trans,octa-cis-undecaprenyl diphosphate + beta-D-GlcNAc-(1-&gt;4)-Mur2Ac(oyl-L-Ala-gamma-D-Glu-L-Lys-D-Ala-D-Ala)-di-trans,octa-cis-undecaprenyl diphosphate = [GlcNAc-(1-&gt;4)-Mur2Ac(oyl-L-Ala-gamma-D-Glu-L-Lys-D-Ala-D-Ala)](n+1)-di-trans,octa-cis-undecaprenyl diphosphate + di-trans,octa-cis-undecaprenyl diphosphate + H(+)</text>
        <dbReference type="Rhea" id="RHEA:23708"/>
        <dbReference type="Rhea" id="RHEA-COMP:9602"/>
        <dbReference type="Rhea" id="RHEA-COMP:9603"/>
        <dbReference type="ChEBI" id="CHEBI:15378"/>
        <dbReference type="ChEBI" id="CHEBI:58405"/>
        <dbReference type="ChEBI" id="CHEBI:60033"/>
        <dbReference type="ChEBI" id="CHEBI:78435"/>
        <dbReference type="EC" id="2.4.99.28"/>
    </reaction>
</comment>
<dbReference type="EMBL" id="AEON01000001">
    <property type="protein sequence ID" value="EFT83402.1"/>
    <property type="molecule type" value="Genomic_DNA"/>
</dbReference>
<dbReference type="Proteomes" id="UP000004946">
    <property type="component" value="Chromosome"/>
</dbReference>
<organism evidence="17 18">
    <name type="scientific">Parascardovia denticolens DSM 10105 = JCM 12538</name>
    <dbReference type="NCBI Taxonomy" id="864564"/>
    <lineage>
        <taxon>Bacteria</taxon>
        <taxon>Bacillati</taxon>
        <taxon>Actinomycetota</taxon>
        <taxon>Actinomycetes</taxon>
        <taxon>Bifidobacteriales</taxon>
        <taxon>Bifidobacteriaceae</taxon>
        <taxon>Parascardovia</taxon>
    </lineage>
</organism>
<keyword evidence="14" id="KW-0472">Membrane</keyword>
<dbReference type="SUPFAM" id="SSF56601">
    <property type="entry name" value="beta-lactamase/transpeptidase-like"/>
    <property type="match status" value="1"/>
</dbReference>
<keyword evidence="4" id="KW-0645">Protease</keyword>
<dbReference type="Gene3D" id="3.40.710.10">
    <property type="entry name" value="DD-peptidase/beta-lactamase superfamily"/>
    <property type="match status" value="1"/>
</dbReference>
<dbReference type="SUPFAM" id="SSF53955">
    <property type="entry name" value="Lysozyme-like"/>
    <property type="match status" value="1"/>
</dbReference>
<dbReference type="Pfam" id="PF00905">
    <property type="entry name" value="Transpeptidase"/>
    <property type="match status" value="1"/>
</dbReference>
<keyword evidence="18" id="KW-1185">Reference proteome</keyword>
<dbReference type="GO" id="GO:0008658">
    <property type="term" value="F:penicillin binding"/>
    <property type="evidence" value="ECO:0007669"/>
    <property type="project" value="InterPro"/>
</dbReference>
<evidence type="ECO:0000256" key="6">
    <source>
        <dbReference type="ARBA" id="ARBA00022679"/>
    </source>
</evidence>
<dbReference type="GO" id="GO:0009252">
    <property type="term" value="P:peptidoglycan biosynthetic process"/>
    <property type="evidence" value="ECO:0007669"/>
    <property type="project" value="UniProtKB-KW"/>
</dbReference>
<dbReference type="GO" id="GO:0030288">
    <property type="term" value="C:outer membrane-bounded periplasmic space"/>
    <property type="evidence" value="ECO:0007669"/>
    <property type="project" value="TreeGrafter"/>
</dbReference>
<keyword evidence="8" id="KW-0133">Cell shape</keyword>
<keyword evidence="3" id="KW-0121">Carboxypeptidase</keyword>
<comment type="similarity">
    <text evidence="1">In the C-terminal section; belongs to the transpeptidase family.</text>
</comment>
<dbReference type="KEGG" id="pdo:PSDT_1189"/>
<accession>E6K0S1</accession>
<evidence type="ECO:0000256" key="14">
    <source>
        <dbReference type="SAM" id="Phobius"/>
    </source>
</evidence>
<evidence type="ECO:0000256" key="7">
    <source>
        <dbReference type="ARBA" id="ARBA00022801"/>
    </source>
</evidence>
<comment type="caution">
    <text evidence="17">The sequence shown here is derived from an EMBL/GenBank/DDBJ whole genome shotgun (WGS) entry which is preliminary data.</text>
</comment>
<keyword evidence="7" id="KW-0378">Hydrolase</keyword>
<dbReference type="PANTHER" id="PTHR32282:SF33">
    <property type="entry name" value="PEPTIDOGLYCAN GLYCOSYLTRANSFERASE"/>
    <property type="match status" value="1"/>
</dbReference>
<evidence type="ECO:0000256" key="5">
    <source>
        <dbReference type="ARBA" id="ARBA00022676"/>
    </source>
</evidence>
<dbReference type="GO" id="GO:0008955">
    <property type="term" value="F:peptidoglycan glycosyltransferase activity"/>
    <property type="evidence" value="ECO:0007669"/>
    <property type="project" value="UniProtKB-EC"/>
</dbReference>
<evidence type="ECO:0000256" key="4">
    <source>
        <dbReference type="ARBA" id="ARBA00022670"/>
    </source>
</evidence>
<protein>
    <submittedName>
        <fullName evidence="17">Transglycosylase</fullName>
    </submittedName>
</protein>
<dbReference type="HOGENOM" id="CLU_006354_2_6_11"/>
<evidence type="ECO:0000256" key="12">
    <source>
        <dbReference type="ARBA" id="ARBA00034000"/>
    </source>
</evidence>
<dbReference type="FunFam" id="1.10.3810.10:FF:000001">
    <property type="entry name" value="Penicillin-binding protein 1A"/>
    <property type="match status" value="1"/>
</dbReference>
<keyword evidence="14" id="KW-1133">Transmembrane helix</keyword>
<keyword evidence="6" id="KW-0808">Transferase</keyword>
<keyword evidence="9" id="KW-0573">Peptidoglycan synthesis</keyword>
<dbReference type="GO" id="GO:0009002">
    <property type="term" value="F:serine-type D-Ala-D-Ala carboxypeptidase activity"/>
    <property type="evidence" value="ECO:0007669"/>
    <property type="project" value="UniProtKB-EC"/>
</dbReference>
<name>E6K0S1_PARDN</name>
<evidence type="ECO:0000256" key="13">
    <source>
        <dbReference type="ARBA" id="ARBA00049902"/>
    </source>
</evidence>
<evidence type="ECO:0000256" key="9">
    <source>
        <dbReference type="ARBA" id="ARBA00022984"/>
    </source>
</evidence>
<dbReference type="GO" id="GO:0006508">
    <property type="term" value="P:proteolysis"/>
    <property type="evidence" value="ECO:0007669"/>
    <property type="project" value="UniProtKB-KW"/>
</dbReference>
<keyword evidence="14" id="KW-0812">Transmembrane</keyword>
<keyword evidence="11" id="KW-0961">Cell wall biogenesis/degradation</keyword>
<comment type="catalytic activity">
    <reaction evidence="12">
        <text>Preferential cleavage: (Ac)2-L-Lys-D-Ala-|-D-Ala. Also transpeptidation of peptidyl-alanyl moieties that are N-acyl substituents of D-alanine.</text>
        <dbReference type="EC" id="3.4.16.4"/>
    </reaction>
</comment>
<dbReference type="GO" id="GO:0071555">
    <property type="term" value="P:cell wall organization"/>
    <property type="evidence" value="ECO:0007669"/>
    <property type="project" value="UniProtKB-KW"/>
</dbReference>
<keyword evidence="5" id="KW-0328">Glycosyltransferase</keyword>
<dbReference type="PANTHER" id="PTHR32282">
    <property type="entry name" value="BINDING PROTEIN TRANSPEPTIDASE, PUTATIVE-RELATED"/>
    <property type="match status" value="1"/>
</dbReference>
<feature type="domain" description="Penicillin-binding protein transpeptidase" evidence="15">
    <location>
        <begin position="371"/>
        <end position="629"/>
    </location>
</feature>
<dbReference type="eggNOG" id="COG0744">
    <property type="taxonomic scope" value="Bacteria"/>
</dbReference>
<dbReference type="Pfam" id="PF00912">
    <property type="entry name" value="Transgly"/>
    <property type="match status" value="1"/>
</dbReference>
<gene>
    <name evidence="17" type="ORF">HMPREF0620_0407</name>
</gene>
<dbReference type="Gene3D" id="1.10.3810.10">
    <property type="entry name" value="Biosynthetic peptidoglycan transglycosylase-like"/>
    <property type="match status" value="1"/>
</dbReference>
<sequence>MSGEKAKKSAGKVFTLILAYIVFCLAGGIVVSGFLLPGALATSKAASKAIPSLSTTENIDFNLSDLPQQSRMYASDGKTLIATFYDQNRINVPLSKVSRYMQQAVVASEDRRFFQHNGVDPQGVLRAFLRTYVSRGDTQGGSTLTQQYVKNMLINQAEDSNDPIEAYHAKEDTIARKFREMLLALQIEKKYSKADILQGYLNIAQFGPNTFGVETAAQHYFSKSAADLTPGEAATIAAVTKNPARFDPTVNVKDSQTQRNVVLGLMADVNFISKDQAAKEKAIPLEKELKIKDVQVGCQAAGSAAYFCDFVVRKILNSSTFGKTSADRKKLLYEGGLTITTTMDVNATKAAWESVRRVIPENDPSGFESVLVAIQPGTGHVLALAQNRTYDATAQAGATATSINYAVDQADGGGSGVQPGSTFKAINMVSWLSNGHTALEPLQTSTAYPTASFACNLTRGGVWQVKNAEGGTVNPETPYHGLIMSHNTTQGAMAQKIGLCAIAKSAISLGYHNSLISQSNLYNQLEAPMVIGALNASPLTMANVYATIAANGTHCEPIAITKVVKNGKEMTVPSANCKQVISKEVAQTTAFILNKDVTAGIARSAQLNNNRKTFAKTGTAESYYMNAEIFTNGVSAFATMGNMEGLTTFNGRTINGRTKATWYGDDCVPIVRDFVNDYVSAAKIPDNPDYGKADEALMGGTFLH</sequence>
<dbReference type="InterPro" id="IPR023346">
    <property type="entry name" value="Lysozyme-like_dom_sf"/>
</dbReference>
<evidence type="ECO:0000313" key="18">
    <source>
        <dbReference type="Proteomes" id="UP000004946"/>
    </source>
</evidence>
<evidence type="ECO:0000256" key="11">
    <source>
        <dbReference type="ARBA" id="ARBA00023316"/>
    </source>
</evidence>
<dbReference type="InterPro" id="IPR001264">
    <property type="entry name" value="Glyco_trans_51"/>
</dbReference>
<feature type="transmembrane region" description="Helical" evidence="14">
    <location>
        <begin position="12"/>
        <end position="36"/>
    </location>
</feature>
<evidence type="ECO:0000256" key="1">
    <source>
        <dbReference type="ARBA" id="ARBA00007090"/>
    </source>
</evidence>
<keyword evidence="10" id="KW-0511">Multifunctional enzyme</keyword>
<evidence type="ECO:0000256" key="8">
    <source>
        <dbReference type="ARBA" id="ARBA00022960"/>
    </source>
</evidence>
<evidence type="ECO:0000313" key="17">
    <source>
        <dbReference type="EMBL" id="EFT83402.1"/>
    </source>
</evidence>
<dbReference type="AlphaFoldDB" id="E6K0S1"/>
<dbReference type="GO" id="GO:0008360">
    <property type="term" value="P:regulation of cell shape"/>
    <property type="evidence" value="ECO:0007669"/>
    <property type="project" value="UniProtKB-KW"/>
</dbReference>
<evidence type="ECO:0000259" key="16">
    <source>
        <dbReference type="Pfam" id="PF00912"/>
    </source>
</evidence>
<dbReference type="InterPro" id="IPR036950">
    <property type="entry name" value="PBP_transglycosylase"/>
</dbReference>
<reference evidence="17 18" key="1">
    <citation type="submission" date="2010-12" db="EMBL/GenBank/DDBJ databases">
        <authorList>
            <person name="Muzny D."/>
            <person name="Qin X."/>
            <person name="Buhay C."/>
            <person name="Dugan-Rocha S."/>
            <person name="Ding Y."/>
            <person name="Chen G."/>
            <person name="Hawes A."/>
            <person name="Holder M."/>
            <person name="Jhangiani S."/>
            <person name="Johnson A."/>
            <person name="Khan Z."/>
            <person name="Li Z."/>
            <person name="Liu W."/>
            <person name="Liu X."/>
            <person name="Perez L."/>
            <person name="Shen H."/>
            <person name="Wang Q."/>
            <person name="Watt J."/>
            <person name="Xi L."/>
            <person name="Xin Y."/>
            <person name="Zhou J."/>
            <person name="Deng J."/>
            <person name="Jiang H."/>
            <person name="Liu Y."/>
            <person name="Qu J."/>
            <person name="Song X.-Z."/>
            <person name="Zhang L."/>
            <person name="Villasana D."/>
            <person name="Johnson A."/>
            <person name="Liu J."/>
            <person name="Liyanage D."/>
            <person name="Lorensuhewa L."/>
            <person name="Robinson T."/>
            <person name="Song A."/>
            <person name="Song B.-B."/>
            <person name="Dinh H."/>
            <person name="Thornton R."/>
            <person name="Coyle M."/>
            <person name="Francisco L."/>
            <person name="Jackson L."/>
            <person name="Javaid M."/>
            <person name="Korchina V."/>
            <person name="Kovar C."/>
            <person name="Mata R."/>
            <person name="Mathew T."/>
            <person name="Ngo R."/>
            <person name="Nguyen L."/>
            <person name="Nguyen N."/>
            <person name="Okwuonu G."/>
            <person name="Ongeri F."/>
            <person name="Pham C."/>
            <person name="Simmons D."/>
            <person name="Wilczek-Boney K."/>
            <person name="Hale W."/>
            <person name="Jakkamsetti A."/>
            <person name="Pham P."/>
            <person name="Ruth R."/>
            <person name="San Lucas F."/>
            <person name="Warren J."/>
            <person name="Zhang J."/>
            <person name="Zhao Z."/>
            <person name="Zhou C."/>
            <person name="Zhu D."/>
            <person name="Lee S."/>
            <person name="Bess C."/>
            <person name="Blankenburg K."/>
            <person name="Forbes L."/>
            <person name="Fu Q."/>
            <person name="Gubbala S."/>
            <person name="Hirani K."/>
            <person name="Jayaseelan J.C."/>
            <person name="Lara F."/>
            <person name="Munidasa M."/>
            <person name="Palculict T."/>
            <person name="Patil S."/>
            <person name="Pu L.-L."/>
            <person name="Saada N."/>
            <person name="Tang L."/>
            <person name="Weissenberger G."/>
            <person name="Zhu Y."/>
            <person name="Hemphill L."/>
            <person name="Shang Y."/>
            <person name="Youmans B."/>
            <person name="Ayvaz T."/>
            <person name="Ross M."/>
            <person name="Santibanez J."/>
            <person name="Aqrawi P."/>
            <person name="Gross S."/>
            <person name="Joshi V."/>
            <person name="Fowler G."/>
            <person name="Nazareth L."/>
            <person name="Reid J."/>
            <person name="Worley K."/>
            <person name="Petrosino J."/>
            <person name="Highlander S."/>
            <person name="Gibbs R."/>
        </authorList>
    </citation>
    <scope>NUCLEOTIDE SEQUENCE [LARGE SCALE GENOMIC DNA]</scope>
    <source>
        <strain evidence="17 18">DSM 10105</strain>
    </source>
</reference>
<dbReference type="InterPro" id="IPR050396">
    <property type="entry name" value="Glycosyltr_51/Transpeptidase"/>
</dbReference>
<dbReference type="PATRIC" id="fig|864564.6.peg.1305"/>
<evidence type="ECO:0000256" key="3">
    <source>
        <dbReference type="ARBA" id="ARBA00022645"/>
    </source>
</evidence>
<dbReference type="InterPro" id="IPR012338">
    <property type="entry name" value="Beta-lactam/transpept-like"/>
</dbReference>
<comment type="similarity">
    <text evidence="2">In the N-terminal section; belongs to the glycosyltransferase 51 family.</text>
</comment>
<feature type="domain" description="Glycosyl transferase family 51" evidence="16">
    <location>
        <begin position="79"/>
        <end position="266"/>
    </location>
</feature>
<proteinExistence type="inferred from homology"/>
<evidence type="ECO:0000256" key="10">
    <source>
        <dbReference type="ARBA" id="ARBA00023268"/>
    </source>
</evidence>
<evidence type="ECO:0000256" key="2">
    <source>
        <dbReference type="ARBA" id="ARBA00007739"/>
    </source>
</evidence>